<name>A0A8J6N3B5_9DELT</name>
<accession>A0A8J6N3B5</accession>
<organism evidence="1 2">
    <name type="scientific">Candidatus Desulfacyla euxinica</name>
    <dbReference type="NCBI Taxonomy" id="2841693"/>
    <lineage>
        <taxon>Bacteria</taxon>
        <taxon>Deltaproteobacteria</taxon>
        <taxon>Candidatus Desulfacyla</taxon>
    </lineage>
</organism>
<feature type="non-terminal residue" evidence="1">
    <location>
        <position position="1"/>
    </location>
</feature>
<protein>
    <submittedName>
        <fullName evidence="1">Uncharacterized protein</fullName>
    </submittedName>
</protein>
<comment type="caution">
    <text evidence="1">The sequence shown here is derived from an EMBL/GenBank/DDBJ whole genome shotgun (WGS) entry which is preliminary data.</text>
</comment>
<reference evidence="1 2" key="1">
    <citation type="submission" date="2020-08" db="EMBL/GenBank/DDBJ databases">
        <title>Bridging the membrane lipid divide: bacteria of the FCB group superphylum have the potential to synthesize archaeal ether lipids.</title>
        <authorList>
            <person name="Villanueva L."/>
            <person name="Von Meijenfeldt F.A.B."/>
            <person name="Westbye A.B."/>
            <person name="Yadav S."/>
            <person name="Hopmans E.C."/>
            <person name="Dutilh B.E."/>
            <person name="Sinninghe Damste J.S."/>
        </authorList>
    </citation>
    <scope>NUCLEOTIDE SEQUENCE [LARGE SCALE GENOMIC DNA]</scope>
    <source>
        <strain evidence="1">NIOZ-UU27</strain>
    </source>
</reference>
<gene>
    <name evidence="1" type="ORF">H8E19_15455</name>
</gene>
<evidence type="ECO:0000313" key="1">
    <source>
        <dbReference type="EMBL" id="MBC8178799.1"/>
    </source>
</evidence>
<proteinExistence type="predicted"/>
<dbReference type="AlphaFoldDB" id="A0A8J6N3B5"/>
<evidence type="ECO:0000313" key="2">
    <source>
        <dbReference type="Proteomes" id="UP000650524"/>
    </source>
</evidence>
<dbReference type="EMBL" id="JACNJD010000315">
    <property type="protein sequence ID" value="MBC8178799.1"/>
    <property type="molecule type" value="Genomic_DNA"/>
</dbReference>
<sequence>VLINKDVVKGEMSAALYEMAYRQKLQLLIQRNYTPLSVILDKYFVAPHLAAGDPRRVADALWEELEEIRMPVQLVTQWLENPGDESLLKMIHPLSINDLKEGRVSDEQLKQELDELSLEDFLEML</sequence>
<dbReference type="Proteomes" id="UP000650524">
    <property type="component" value="Unassembled WGS sequence"/>
</dbReference>